<gene>
    <name evidence="3" type="primary">khpA</name>
    <name evidence="4" type="ORF">DB43_DS00140</name>
</gene>
<keyword evidence="2 3" id="KW-0694">RNA-binding</keyword>
<comment type="function">
    <text evidence="3">A probable RNA-binding protein.</text>
</comment>
<organism evidence="4 5">
    <name type="scientific">Parachlamydia acanthamoebae</name>
    <dbReference type="NCBI Taxonomy" id="83552"/>
    <lineage>
        <taxon>Bacteria</taxon>
        <taxon>Pseudomonadati</taxon>
        <taxon>Chlamydiota</taxon>
        <taxon>Chlamydiia</taxon>
        <taxon>Parachlamydiales</taxon>
        <taxon>Parachlamydiaceae</taxon>
        <taxon>Parachlamydia</taxon>
    </lineage>
</organism>
<dbReference type="InterPro" id="IPR015946">
    <property type="entry name" value="KH_dom-like_a/b"/>
</dbReference>
<dbReference type="CDD" id="cd22533">
    <property type="entry name" value="KH-II_YlqC-like"/>
    <property type="match status" value="1"/>
</dbReference>
<comment type="caution">
    <text evidence="4">The sequence shown here is derived from an EMBL/GenBank/DDBJ whole genome shotgun (WGS) entry which is preliminary data.</text>
</comment>
<proteinExistence type="inferred from homology"/>
<dbReference type="Proteomes" id="UP000031307">
    <property type="component" value="Unassembled WGS sequence"/>
</dbReference>
<dbReference type="GO" id="GO:0003723">
    <property type="term" value="F:RNA binding"/>
    <property type="evidence" value="ECO:0007669"/>
    <property type="project" value="UniProtKB-UniRule"/>
</dbReference>
<dbReference type="PANTHER" id="PTHR34654">
    <property type="entry name" value="UPF0109 PROTEIN SCO5592"/>
    <property type="match status" value="1"/>
</dbReference>
<evidence type="ECO:0000313" key="5">
    <source>
        <dbReference type="Proteomes" id="UP000031307"/>
    </source>
</evidence>
<dbReference type="InterPro" id="IPR020627">
    <property type="entry name" value="KhpA"/>
</dbReference>
<comment type="subcellular location">
    <subcellularLocation>
        <location evidence="3">Cytoplasm</location>
    </subcellularLocation>
</comment>
<evidence type="ECO:0000256" key="1">
    <source>
        <dbReference type="ARBA" id="ARBA00022490"/>
    </source>
</evidence>
<sequence length="103" mass="11509">MSGYTEKLLLTYSHLNEDRIMKEFVAYIVKNLVDHPDKVKINEIGGTQTLIIELSVEKSDIGKIIGKKGKTINAIRTLLMSVASRNGIRVNLEILEENGKPAE</sequence>
<evidence type="ECO:0000256" key="3">
    <source>
        <dbReference type="HAMAP-Rule" id="MF_00088"/>
    </source>
</evidence>
<dbReference type="EMBL" id="JSAM01000013">
    <property type="protein sequence ID" value="KIA78587.1"/>
    <property type="molecule type" value="Genomic_DNA"/>
</dbReference>
<dbReference type="PATRIC" id="fig|83552.4.peg.188"/>
<dbReference type="PANTHER" id="PTHR34654:SF1">
    <property type="entry name" value="RNA-BINDING PROTEIN KHPA"/>
    <property type="match status" value="1"/>
</dbReference>
<dbReference type="InterPro" id="IPR009019">
    <property type="entry name" value="KH_sf_prok-type"/>
</dbReference>
<name>A0A0C1EBX3_9BACT</name>
<dbReference type="PROSITE" id="PS50084">
    <property type="entry name" value="KH_TYPE_1"/>
    <property type="match status" value="1"/>
</dbReference>
<evidence type="ECO:0000256" key="2">
    <source>
        <dbReference type="ARBA" id="ARBA00022884"/>
    </source>
</evidence>
<dbReference type="AlphaFoldDB" id="A0A0C1EBX3"/>
<accession>A0A0C1EBX3</accession>
<dbReference type="HAMAP" id="MF_00088">
    <property type="entry name" value="KhpA"/>
    <property type="match status" value="1"/>
</dbReference>
<dbReference type="GO" id="GO:0005737">
    <property type="term" value="C:cytoplasm"/>
    <property type="evidence" value="ECO:0007669"/>
    <property type="project" value="UniProtKB-SubCell"/>
</dbReference>
<dbReference type="NCBIfam" id="NF002201">
    <property type="entry name" value="PRK01064.1"/>
    <property type="match status" value="1"/>
</dbReference>
<evidence type="ECO:0000313" key="4">
    <source>
        <dbReference type="EMBL" id="KIA78587.1"/>
    </source>
</evidence>
<comment type="similarity">
    <text evidence="3">Belongs to the KhpA RNA-binding protein family.</text>
</comment>
<protein>
    <recommendedName>
        <fullName evidence="3">RNA-binding protein KhpA</fullName>
    </recommendedName>
    <alternativeName>
        <fullName evidence="3">KH-domain protein A</fullName>
    </alternativeName>
</protein>
<dbReference type="Pfam" id="PF13083">
    <property type="entry name" value="KH_KhpA-B"/>
    <property type="match status" value="1"/>
</dbReference>
<dbReference type="Gene3D" id="3.30.300.20">
    <property type="match status" value="1"/>
</dbReference>
<dbReference type="SUPFAM" id="SSF54814">
    <property type="entry name" value="Prokaryotic type KH domain (KH-domain type II)"/>
    <property type="match status" value="1"/>
</dbReference>
<reference evidence="4 5" key="1">
    <citation type="journal article" date="2014" name="Mol. Biol. Evol.">
        <title>Massive expansion of Ubiquitination-related gene families within the Chlamydiae.</title>
        <authorList>
            <person name="Domman D."/>
            <person name="Collingro A."/>
            <person name="Lagkouvardos I."/>
            <person name="Gehre L."/>
            <person name="Weinmaier T."/>
            <person name="Rattei T."/>
            <person name="Subtil A."/>
            <person name="Horn M."/>
        </authorList>
    </citation>
    <scope>NUCLEOTIDE SEQUENCE [LARGE SCALE GENOMIC DNA]</scope>
    <source>
        <strain evidence="4 5">OEW1</strain>
    </source>
</reference>
<keyword evidence="1 3" id="KW-0963">Cytoplasm</keyword>